<dbReference type="RefSeq" id="WP_109230500.1">
    <property type="nucleotide sequence ID" value="NZ_PYHR01000002.1"/>
</dbReference>
<dbReference type="AlphaFoldDB" id="A0A2U1ZYQ7"/>
<comment type="caution">
    <text evidence="1">The sequence shown here is derived from an EMBL/GenBank/DDBJ whole genome shotgun (WGS) entry which is preliminary data.</text>
</comment>
<proteinExistence type="predicted"/>
<evidence type="ECO:0000313" key="2">
    <source>
        <dbReference type="Proteomes" id="UP000245166"/>
    </source>
</evidence>
<gene>
    <name evidence="1" type="ORF">C8046_17200</name>
</gene>
<keyword evidence="2" id="KW-1185">Reference proteome</keyword>
<name>A0A2U1ZYQ7_9MICO</name>
<protein>
    <submittedName>
        <fullName evidence="1">Uncharacterized protein</fullName>
    </submittedName>
</protein>
<dbReference type="OrthoDB" id="5123024at2"/>
<accession>A0A2U1ZYQ7</accession>
<dbReference type="EMBL" id="PYHR01000002">
    <property type="protein sequence ID" value="PWD52119.1"/>
    <property type="molecule type" value="Genomic_DNA"/>
</dbReference>
<dbReference type="Proteomes" id="UP000245166">
    <property type="component" value="Unassembled WGS sequence"/>
</dbReference>
<sequence>MRTRGASTAVLGLALVSVVVGPSAQGLENGYYSVPYSPTLYRHDHHGDGTESTVAAEFAQWQADGSPDPRPAPVDYVRYPWSSEIHAVHFFAPGRDTWLWQNLTYDQWSSIGRPSPRAAGWIQGSTFWTYSSSSEIFVQSSDAETPHKLTFAEWIEAGSPAPEAWGRAFYKYAWAPSIGYMLEPVYGFGRTITFDEWASFGRPTPREVVGIRGERVWRYAGSSQIYFDSSITGPGYPLTLAQWTTLGRPAPEVV</sequence>
<evidence type="ECO:0000313" key="1">
    <source>
        <dbReference type="EMBL" id="PWD52119.1"/>
    </source>
</evidence>
<reference evidence="1 2" key="1">
    <citation type="submission" date="2018-03" db="EMBL/GenBank/DDBJ databases">
        <title>Genome assembly of novel Miniimonas species PCH200.</title>
        <authorList>
            <person name="Thakur V."/>
            <person name="Kumar V."/>
            <person name="Singh D."/>
        </authorList>
    </citation>
    <scope>NUCLEOTIDE SEQUENCE [LARGE SCALE GENOMIC DNA]</scope>
    <source>
        <strain evidence="1 2">PCH200</strain>
    </source>
</reference>
<organism evidence="1 2">
    <name type="scientific">Serinibacter arcticus</name>
    <dbReference type="NCBI Taxonomy" id="1655435"/>
    <lineage>
        <taxon>Bacteria</taxon>
        <taxon>Bacillati</taxon>
        <taxon>Actinomycetota</taxon>
        <taxon>Actinomycetes</taxon>
        <taxon>Micrococcales</taxon>
        <taxon>Beutenbergiaceae</taxon>
        <taxon>Serinibacter</taxon>
    </lineage>
</organism>